<protein>
    <submittedName>
        <fullName evidence="8">Tight adherence protein C</fullName>
    </submittedName>
</protein>
<evidence type="ECO:0000259" key="7">
    <source>
        <dbReference type="Pfam" id="PF00482"/>
    </source>
</evidence>
<feature type="transmembrane region" description="Helical" evidence="6">
    <location>
        <begin position="15"/>
        <end position="34"/>
    </location>
</feature>
<evidence type="ECO:0000256" key="2">
    <source>
        <dbReference type="ARBA" id="ARBA00022475"/>
    </source>
</evidence>
<evidence type="ECO:0000256" key="1">
    <source>
        <dbReference type="ARBA" id="ARBA00004651"/>
    </source>
</evidence>
<comment type="subcellular location">
    <subcellularLocation>
        <location evidence="1">Cell membrane</location>
        <topology evidence="1">Multi-pass membrane protein</topology>
    </subcellularLocation>
</comment>
<evidence type="ECO:0000313" key="9">
    <source>
        <dbReference type="Proteomes" id="UP000199382"/>
    </source>
</evidence>
<keyword evidence="9" id="KW-1185">Reference proteome</keyword>
<dbReference type="OrthoDB" id="9810662at2"/>
<gene>
    <name evidence="8" type="ORF">SAMN04488026_108416</name>
</gene>
<dbReference type="Pfam" id="PF00482">
    <property type="entry name" value="T2SSF"/>
    <property type="match status" value="1"/>
</dbReference>
<keyword evidence="2" id="KW-1003">Cell membrane</keyword>
<feature type="transmembrane region" description="Helical" evidence="6">
    <location>
        <begin position="112"/>
        <end position="132"/>
    </location>
</feature>
<proteinExistence type="predicted"/>
<dbReference type="PANTHER" id="PTHR35007">
    <property type="entry name" value="INTEGRAL MEMBRANE PROTEIN-RELATED"/>
    <property type="match status" value="1"/>
</dbReference>
<feature type="transmembrane region" description="Helical" evidence="6">
    <location>
        <begin position="303"/>
        <end position="326"/>
    </location>
</feature>
<dbReference type="EMBL" id="FNEK01000084">
    <property type="protein sequence ID" value="SDL41783.1"/>
    <property type="molecule type" value="Genomic_DNA"/>
</dbReference>
<keyword evidence="5 6" id="KW-0472">Membrane</keyword>
<dbReference type="STRING" id="571298.SAMN04488026_108416"/>
<dbReference type="RefSeq" id="WP_093163495.1">
    <property type="nucleotide sequence ID" value="NZ_FNEK01000084.1"/>
</dbReference>
<dbReference type="InterPro" id="IPR018076">
    <property type="entry name" value="T2SS_GspF_dom"/>
</dbReference>
<organism evidence="8 9">
    <name type="scientific">Aliiruegeria lutimaris</name>
    <dbReference type="NCBI Taxonomy" id="571298"/>
    <lineage>
        <taxon>Bacteria</taxon>
        <taxon>Pseudomonadati</taxon>
        <taxon>Pseudomonadota</taxon>
        <taxon>Alphaproteobacteria</taxon>
        <taxon>Rhodobacterales</taxon>
        <taxon>Roseobacteraceae</taxon>
        <taxon>Aliiruegeria</taxon>
    </lineage>
</organism>
<sequence>MEQFFNFLAGIEFNIDLLIIVGAALGGILLVFGLKSAVATSNPAADRLAVSDHRRQARLDQGILKPVDRDPKGLMKSFVPTDEAHRTELRRKLQQAGQGGPDCVMRFMLKRVVFALLLPALFLGLVTASREVPGIVPDGLARWLGGLSNFGMFQWLTLLIAVGYFGPLRMLDSRVEARQQRIADGFPNALDLLQISVEAGLGFDSAMTRVGNELATVSPDIAFEFLSVQHEVHAGRSREAAMKDMADRIGLDFVHSFVNVVRQSMQLGTSMTDALNVYSEELRGYRETLAQEKANKLPVKMSAVLAALMLPALILLSVGPVVIRYANYFAAN</sequence>
<keyword evidence="4 6" id="KW-1133">Transmembrane helix</keyword>
<reference evidence="8 9" key="1">
    <citation type="submission" date="2016-10" db="EMBL/GenBank/DDBJ databases">
        <authorList>
            <person name="de Groot N.N."/>
        </authorList>
    </citation>
    <scope>NUCLEOTIDE SEQUENCE [LARGE SCALE GENOMIC DNA]</scope>
    <source>
        <strain evidence="8 9">DSM 25294</strain>
    </source>
</reference>
<accession>A0A1G9JY19</accession>
<evidence type="ECO:0000256" key="6">
    <source>
        <dbReference type="SAM" id="Phobius"/>
    </source>
</evidence>
<dbReference type="Proteomes" id="UP000199382">
    <property type="component" value="Unassembled WGS sequence"/>
</dbReference>
<name>A0A1G9JY19_9RHOB</name>
<dbReference type="GO" id="GO:0005886">
    <property type="term" value="C:plasma membrane"/>
    <property type="evidence" value="ECO:0007669"/>
    <property type="project" value="UniProtKB-SubCell"/>
</dbReference>
<dbReference type="PANTHER" id="PTHR35007:SF2">
    <property type="entry name" value="PILUS ASSEMBLE PROTEIN"/>
    <property type="match status" value="1"/>
</dbReference>
<feature type="transmembrane region" description="Helical" evidence="6">
    <location>
        <begin position="152"/>
        <end position="171"/>
    </location>
</feature>
<keyword evidence="3 6" id="KW-0812">Transmembrane</keyword>
<evidence type="ECO:0000256" key="5">
    <source>
        <dbReference type="ARBA" id="ARBA00023136"/>
    </source>
</evidence>
<evidence type="ECO:0000256" key="4">
    <source>
        <dbReference type="ARBA" id="ARBA00022989"/>
    </source>
</evidence>
<dbReference type="AlphaFoldDB" id="A0A1G9JY19"/>
<evidence type="ECO:0000256" key="3">
    <source>
        <dbReference type="ARBA" id="ARBA00022692"/>
    </source>
</evidence>
<feature type="domain" description="Type II secretion system protein GspF" evidence="7">
    <location>
        <begin position="190"/>
        <end position="316"/>
    </location>
</feature>
<evidence type="ECO:0000313" key="8">
    <source>
        <dbReference type="EMBL" id="SDL41783.1"/>
    </source>
</evidence>